<evidence type="ECO:0000313" key="2">
    <source>
        <dbReference type="Proteomes" id="UP001154061"/>
    </source>
</evidence>
<comment type="caution">
    <text evidence="1">The sequence shown here is derived from an EMBL/GenBank/DDBJ whole genome shotgun (WGS) entry which is preliminary data.</text>
</comment>
<reference evidence="1" key="1">
    <citation type="submission" date="2022-06" db="EMBL/GenBank/DDBJ databases">
        <title>Natrinema sp. a new haloarchaeum isolate from saline soil.</title>
        <authorList>
            <person name="Strakova D."/>
            <person name="Galisteo C."/>
            <person name="Sanchez-Porro C."/>
            <person name="Ventosa A."/>
        </authorList>
    </citation>
    <scope>NUCLEOTIDE SEQUENCE</scope>
    <source>
        <strain evidence="1">S1CR25-10</strain>
    </source>
</reference>
<dbReference type="Proteomes" id="UP001154061">
    <property type="component" value="Unassembled WGS sequence"/>
</dbReference>
<organism evidence="1 2">
    <name type="scientific">Natrinema salsiterrestre</name>
    <dbReference type="NCBI Taxonomy" id="2950540"/>
    <lineage>
        <taxon>Archaea</taxon>
        <taxon>Methanobacteriati</taxon>
        <taxon>Methanobacteriota</taxon>
        <taxon>Stenosarchaea group</taxon>
        <taxon>Halobacteria</taxon>
        <taxon>Halobacteriales</taxon>
        <taxon>Natrialbaceae</taxon>
        <taxon>Natrinema</taxon>
    </lineage>
</organism>
<evidence type="ECO:0000313" key="1">
    <source>
        <dbReference type="EMBL" id="MDF9746523.1"/>
    </source>
</evidence>
<dbReference type="RefSeq" id="WP_277522068.1">
    <property type="nucleotide sequence ID" value="NZ_JAMQOT010000004.1"/>
</dbReference>
<accession>A0A9Q4Q3S1</accession>
<sequence length="318" mass="33785">MATRPTGTILDEDRLLELREATETAASALGIEVTPVADYAGASSGDHIDWDVDDYGDEPMLVFAGIEEAAAGDAPYPRRLREEDGEIVAPVPDPLVRADPPAGLGLDLEEYDADDPLLFDAITAGETIGLVPVRFDDGRSYRAEPLPGVADDSDPVAEGIVEHEGRGDPTPRPETTSAPIDADVLESALDETERDVAETDVVGLLEAIERLDLVGTGDHVAGVPPLSADHRAVCLLEADVWTDRLGPELEANDVDVDPDALAVARAVHERQASVLIDAAGTTEYRGLEDEYALIVTDASDTAEWDVSEPGTADRSETN</sequence>
<proteinExistence type="predicted"/>
<dbReference type="AlphaFoldDB" id="A0A9Q4Q3S1"/>
<protein>
    <submittedName>
        <fullName evidence="1">Uncharacterized protein</fullName>
    </submittedName>
</protein>
<gene>
    <name evidence="1" type="ORF">NDI89_13110</name>
</gene>
<dbReference type="EMBL" id="JAMQOT010000004">
    <property type="protein sequence ID" value="MDF9746523.1"/>
    <property type="molecule type" value="Genomic_DNA"/>
</dbReference>
<keyword evidence="2" id="KW-1185">Reference proteome</keyword>
<name>A0A9Q4Q3S1_9EURY</name>